<protein>
    <submittedName>
        <fullName evidence="1">Uncharacterized protein</fullName>
    </submittedName>
</protein>
<reference evidence="1 2" key="1">
    <citation type="submission" date="2017-09" db="EMBL/GenBank/DDBJ databases">
        <title>The diverse metabolic capabilities of V. boronicumulans make it an excellent choice for continued studies on novel biodegradation.</title>
        <authorList>
            <person name="Sun S."/>
        </authorList>
    </citation>
    <scope>NUCLEOTIDE SEQUENCE [LARGE SCALE GENOMIC DNA]</scope>
    <source>
        <strain evidence="1 2">J1</strain>
    </source>
</reference>
<sequence>MNTRSTPVDRAHADHRVAALLKQAPLEFARAVYGINDLAAGRADTMAAREVARAQRQGMPVTEERAEQRARAYLPTAGQEHCPRCWVVYGQKIPLRFRLSTPERPETAACHACGAEYATAPDA</sequence>
<gene>
    <name evidence="1" type="ORF">CKY39_16065</name>
</gene>
<evidence type="ECO:0000313" key="2">
    <source>
        <dbReference type="Proteomes" id="UP000217154"/>
    </source>
</evidence>
<accession>A0A1E7U1X9</accession>
<dbReference type="KEGG" id="vbo:CKY39_16065"/>
<name>A0A1E7U1X9_9BURK</name>
<dbReference type="Proteomes" id="UP000217154">
    <property type="component" value="Chromosome"/>
</dbReference>
<dbReference type="AlphaFoldDB" id="A0A1E7U1X9"/>
<evidence type="ECO:0000313" key="1">
    <source>
        <dbReference type="EMBL" id="ATA54554.1"/>
    </source>
</evidence>
<dbReference type="EMBL" id="CP023284">
    <property type="protein sequence ID" value="ATA54554.1"/>
    <property type="molecule type" value="Genomic_DNA"/>
</dbReference>
<dbReference type="OrthoDB" id="8851399at2"/>
<organism evidence="1 2">
    <name type="scientific">Variovorax boronicumulans</name>
    <dbReference type="NCBI Taxonomy" id="436515"/>
    <lineage>
        <taxon>Bacteria</taxon>
        <taxon>Pseudomonadati</taxon>
        <taxon>Pseudomonadota</taxon>
        <taxon>Betaproteobacteria</taxon>
        <taxon>Burkholderiales</taxon>
        <taxon>Comamonadaceae</taxon>
        <taxon>Variovorax</taxon>
    </lineage>
</organism>
<dbReference type="RefSeq" id="WP_070060520.1">
    <property type="nucleotide sequence ID" value="NZ_JAUSRQ010000003.1"/>
</dbReference>
<proteinExistence type="predicted"/>